<evidence type="ECO:0000313" key="13">
    <source>
        <dbReference type="Proteomes" id="UP000551443"/>
    </source>
</evidence>
<dbReference type="PANTHER" id="PTHR22984">
    <property type="entry name" value="SERINE/THREONINE-PROTEIN KINASE PIM"/>
    <property type="match status" value="1"/>
</dbReference>
<keyword evidence="6 12" id="KW-0418">Kinase</keyword>
<evidence type="ECO:0000256" key="10">
    <source>
        <dbReference type="SAM" id="MobiDB-lite"/>
    </source>
</evidence>
<dbReference type="SUPFAM" id="SSF56112">
    <property type="entry name" value="Protein kinase-like (PK-like)"/>
    <property type="match status" value="1"/>
</dbReference>
<evidence type="ECO:0000256" key="5">
    <source>
        <dbReference type="ARBA" id="ARBA00022741"/>
    </source>
</evidence>
<evidence type="ECO:0000256" key="7">
    <source>
        <dbReference type="ARBA" id="ARBA00022840"/>
    </source>
</evidence>
<comment type="similarity">
    <text evidence="1">Belongs to the protein kinase superfamily. CAMK Ser/Thr protein kinase family. PIM subfamily.</text>
</comment>
<evidence type="ECO:0000256" key="8">
    <source>
        <dbReference type="ARBA" id="ARBA00047899"/>
    </source>
</evidence>
<sequence>QVLARRQRVTACATGAGPASPGMLGQGSGSRQHPPDELCLYSIGTPSYSPPEWVHLKYYHAEAATIWSLGILLYQMVCGKYPFWRALSSIWDQLLFPNGSLECQCLIKCCLSIHPSERPSLEDLFCHPLLQGMHLP</sequence>
<comment type="catalytic activity">
    <reaction evidence="8">
        <text>L-threonyl-[protein] + ATP = O-phospho-L-threonyl-[protein] + ADP + H(+)</text>
        <dbReference type="Rhea" id="RHEA:46608"/>
        <dbReference type="Rhea" id="RHEA-COMP:11060"/>
        <dbReference type="Rhea" id="RHEA-COMP:11605"/>
        <dbReference type="ChEBI" id="CHEBI:15378"/>
        <dbReference type="ChEBI" id="CHEBI:30013"/>
        <dbReference type="ChEBI" id="CHEBI:30616"/>
        <dbReference type="ChEBI" id="CHEBI:61977"/>
        <dbReference type="ChEBI" id="CHEBI:456216"/>
        <dbReference type="EC" id="2.7.11.1"/>
    </reaction>
</comment>
<proteinExistence type="inferred from homology"/>
<evidence type="ECO:0000256" key="4">
    <source>
        <dbReference type="ARBA" id="ARBA00022679"/>
    </source>
</evidence>
<dbReference type="InterPro" id="IPR000719">
    <property type="entry name" value="Prot_kinase_dom"/>
</dbReference>
<evidence type="ECO:0000259" key="11">
    <source>
        <dbReference type="PROSITE" id="PS50011"/>
    </source>
</evidence>
<keyword evidence="7" id="KW-0067">ATP-binding</keyword>
<feature type="region of interest" description="Disordered" evidence="10">
    <location>
        <begin position="1"/>
        <end position="31"/>
    </location>
</feature>
<dbReference type="EC" id="2.7.11.1" evidence="2"/>
<dbReference type="GO" id="GO:0004674">
    <property type="term" value="F:protein serine/threonine kinase activity"/>
    <property type="evidence" value="ECO:0007669"/>
    <property type="project" value="UniProtKB-KW"/>
</dbReference>
<dbReference type="EMBL" id="VZUH01087020">
    <property type="protein sequence ID" value="NXU94301.1"/>
    <property type="molecule type" value="Genomic_DNA"/>
</dbReference>
<reference evidence="12 13" key="1">
    <citation type="submission" date="2019-09" db="EMBL/GenBank/DDBJ databases">
        <title>Bird 10,000 Genomes (B10K) Project - Family phase.</title>
        <authorList>
            <person name="Zhang G."/>
        </authorList>
    </citation>
    <scope>NUCLEOTIDE SEQUENCE [LARGE SCALE GENOMIC DNA]</scope>
    <source>
        <strain evidence="12">OUT-0059</strain>
        <tissue evidence="12">Muscle</tissue>
    </source>
</reference>
<dbReference type="Pfam" id="PF00069">
    <property type="entry name" value="Pkinase"/>
    <property type="match status" value="1"/>
</dbReference>
<evidence type="ECO:0000256" key="3">
    <source>
        <dbReference type="ARBA" id="ARBA00022527"/>
    </source>
</evidence>
<gene>
    <name evidence="12" type="primary">Pim1_7</name>
    <name evidence="12" type="ORF">XIPELE_R00638</name>
</gene>
<dbReference type="GO" id="GO:0043066">
    <property type="term" value="P:negative regulation of apoptotic process"/>
    <property type="evidence" value="ECO:0007669"/>
    <property type="project" value="TreeGrafter"/>
</dbReference>
<feature type="non-terminal residue" evidence="12">
    <location>
        <position position="136"/>
    </location>
</feature>
<evidence type="ECO:0000256" key="6">
    <source>
        <dbReference type="ARBA" id="ARBA00022777"/>
    </source>
</evidence>
<evidence type="ECO:0000256" key="2">
    <source>
        <dbReference type="ARBA" id="ARBA00012513"/>
    </source>
</evidence>
<evidence type="ECO:0000313" key="12">
    <source>
        <dbReference type="EMBL" id="NXU94301.1"/>
    </source>
</evidence>
<protein>
    <recommendedName>
        <fullName evidence="2">non-specific serine/threonine protein kinase</fullName>
        <ecNumber evidence="2">2.7.11.1</ecNumber>
    </recommendedName>
</protein>
<dbReference type="Proteomes" id="UP000551443">
    <property type="component" value="Unassembled WGS sequence"/>
</dbReference>
<comment type="caution">
    <text evidence="12">The sequence shown here is derived from an EMBL/GenBank/DDBJ whole genome shotgun (WGS) entry which is preliminary data.</text>
</comment>
<keyword evidence="3" id="KW-0723">Serine/threonine-protein kinase</keyword>
<keyword evidence="13" id="KW-1185">Reference proteome</keyword>
<dbReference type="PROSITE" id="PS50011">
    <property type="entry name" value="PROTEIN_KINASE_DOM"/>
    <property type="match status" value="1"/>
</dbReference>
<keyword evidence="5" id="KW-0547">Nucleotide-binding</keyword>
<dbReference type="SMART" id="SM00220">
    <property type="entry name" value="S_TKc"/>
    <property type="match status" value="1"/>
</dbReference>
<dbReference type="GO" id="GO:0005524">
    <property type="term" value="F:ATP binding"/>
    <property type="evidence" value="ECO:0007669"/>
    <property type="project" value="UniProtKB-KW"/>
</dbReference>
<comment type="catalytic activity">
    <reaction evidence="9">
        <text>L-seryl-[protein] + ATP = O-phospho-L-seryl-[protein] + ADP + H(+)</text>
        <dbReference type="Rhea" id="RHEA:17989"/>
        <dbReference type="Rhea" id="RHEA-COMP:9863"/>
        <dbReference type="Rhea" id="RHEA-COMP:11604"/>
        <dbReference type="ChEBI" id="CHEBI:15378"/>
        <dbReference type="ChEBI" id="CHEBI:29999"/>
        <dbReference type="ChEBI" id="CHEBI:30616"/>
        <dbReference type="ChEBI" id="CHEBI:83421"/>
        <dbReference type="ChEBI" id="CHEBI:456216"/>
        <dbReference type="EC" id="2.7.11.1"/>
    </reaction>
</comment>
<feature type="non-terminal residue" evidence="12">
    <location>
        <position position="1"/>
    </location>
</feature>
<evidence type="ECO:0000256" key="1">
    <source>
        <dbReference type="ARBA" id="ARBA00005505"/>
    </source>
</evidence>
<dbReference type="AlphaFoldDB" id="A0A7L3PWT0"/>
<dbReference type="PANTHER" id="PTHR22984:SF11">
    <property type="entry name" value="AURORA KINASE-RELATED"/>
    <property type="match status" value="1"/>
</dbReference>
<accession>A0A7L3PWT0</accession>
<dbReference type="GO" id="GO:0005737">
    <property type="term" value="C:cytoplasm"/>
    <property type="evidence" value="ECO:0007669"/>
    <property type="project" value="TreeGrafter"/>
</dbReference>
<feature type="domain" description="Protein kinase" evidence="11">
    <location>
        <begin position="1"/>
        <end position="130"/>
    </location>
</feature>
<dbReference type="InterPro" id="IPR051138">
    <property type="entry name" value="PIM_Ser/Thr_kinase"/>
</dbReference>
<dbReference type="Gene3D" id="1.10.510.10">
    <property type="entry name" value="Transferase(Phosphotransferase) domain 1"/>
    <property type="match status" value="1"/>
</dbReference>
<keyword evidence="4" id="KW-0808">Transferase</keyword>
<dbReference type="GO" id="GO:0007346">
    <property type="term" value="P:regulation of mitotic cell cycle"/>
    <property type="evidence" value="ECO:0007669"/>
    <property type="project" value="TreeGrafter"/>
</dbReference>
<organism evidence="12 13">
    <name type="scientific">Xiphorhynchus elegans</name>
    <name type="common">elegant woodcreeper</name>
    <dbReference type="NCBI Taxonomy" id="269412"/>
    <lineage>
        <taxon>Eukaryota</taxon>
        <taxon>Metazoa</taxon>
        <taxon>Chordata</taxon>
        <taxon>Craniata</taxon>
        <taxon>Vertebrata</taxon>
        <taxon>Euteleostomi</taxon>
        <taxon>Archelosauria</taxon>
        <taxon>Archosauria</taxon>
        <taxon>Dinosauria</taxon>
        <taxon>Saurischia</taxon>
        <taxon>Theropoda</taxon>
        <taxon>Coelurosauria</taxon>
        <taxon>Aves</taxon>
        <taxon>Neognathae</taxon>
        <taxon>Neoaves</taxon>
        <taxon>Telluraves</taxon>
        <taxon>Australaves</taxon>
        <taxon>Passeriformes</taxon>
        <taxon>Dendrocolaptidae</taxon>
        <taxon>Xiphorhynchus</taxon>
    </lineage>
</organism>
<evidence type="ECO:0000256" key="9">
    <source>
        <dbReference type="ARBA" id="ARBA00048679"/>
    </source>
</evidence>
<dbReference type="InterPro" id="IPR011009">
    <property type="entry name" value="Kinase-like_dom_sf"/>
</dbReference>
<name>A0A7L3PWT0_9DEND</name>